<evidence type="ECO:0000313" key="3">
    <source>
        <dbReference type="EMBL" id="CCX31443.1"/>
    </source>
</evidence>
<evidence type="ECO:0000259" key="2">
    <source>
        <dbReference type="Pfam" id="PF10260"/>
    </source>
</evidence>
<evidence type="ECO:0000313" key="4">
    <source>
        <dbReference type="Proteomes" id="UP000018144"/>
    </source>
</evidence>
<dbReference type="Pfam" id="PF10260">
    <property type="entry name" value="SAYSvFN"/>
    <property type="match status" value="1"/>
</dbReference>
<dbReference type="InterPro" id="IPR019387">
    <property type="entry name" value="SAYSvFN_dom"/>
</dbReference>
<feature type="domain" description="SAYSvFN" evidence="2">
    <location>
        <begin position="56"/>
        <end position="124"/>
    </location>
</feature>
<dbReference type="OrthoDB" id="71310at2759"/>
<dbReference type="OMA" id="MMYANTG"/>
<name>U4LHP5_PYROM</name>
<dbReference type="Proteomes" id="UP000018144">
    <property type="component" value="Unassembled WGS sequence"/>
</dbReference>
<keyword evidence="4" id="KW-1185">Reference proteome</keyword>
<evidence type="ECO:0000256" key="1">
    <source>
        <dbReference type="SAM" id="Phobius"/>
    </source>
</evidence>
<reference evidence="3 4" key="1">
    <citation type="journal article" date="2013" name="PLoS Genet.">
        <title>The genome and development-dependent transcriptomes of Pyronema confluens: a window into fungal evolution.</title>
        <authorList>
            <person name="Traeger S."/>
            <person name="Altegoer F."/>
            <person name="Freitag M."/>
            <person name="Gabaldon T."/>
            <person name="Kempken F."/>
            <person name="Kumar A."/>
            <person name="Marcet-Houben M."/>
            <person name="Poggeler S."/>
            <person name="Stajich J.E."/>
            <person name="Nowrousian M."/>
        </authorList>
    </citation>
    <scope>NUCLEOTIDE SEQUENCE [LARGE SCALE GENOMIC DNA]</scope>
    <source>
        <strain evidence="4">CBS 100304</strain>
        <tissue evidence="3">Vegetative mycelium</tissue>
    </source>
</reference>
<keyword evidence="1" id="KW-0472">Membrane</keyword>
<dbReference type="PANTHER" id="PTHR13527:SF0">
    <property type="entry name" value="SAYSVFN DOMAIN-CONTAINING PROTEIN 1"/>
    <property type="match status" value="1"/>
</dbReference>
<dbReference type="EMBL" id="HF935596">
    <property type="protein sequence ID" value="CCX31443.1"/>
    <property type="molecule type" value="Genomic_DNA"/>
</dbReference>
<protein>
    <submittedName>
        <fullName evidence="3">Similar to SAYSvFN domain-containing protein 1 acc. no. Q9NPB0</fullName>
    </submittedName>
</protein>
<dbReference type="eggNOG" id="KOG3249">
    <property type="taxonomic scope" value="Eukaryota"/>
</dbReference>
<feature type="transmembrane region" description="Helical" evidence="1">
    <location>
        <begin position="58"/>
        <end position="85"/>
    </location>
</feature>
<accession>U4LHP5</accession>
<proteinExistence type="predicted"/>
<dbReference type="PANTHER" id="PTHR13527">
    <property type="entry name" value="SAYSVFN DOMAIN-CONTAINING PROTEIN 1"/>
    <property type="match status" value="1"/>
</dbReference>
<gene>
    <name evidence="3" type="ORF">PCON_10790</name>
</gene>
<dbReference type="AlphaFoldDB" id="U4LHP5"/>
<keyword evidence="1" id="KW-0812">Transmembrane</keyword>
<sequence>MSKPSRGNKKDKRDKKPFHIRKEELALDEYKQELREKSPSDLARRAVDVLKTSRQFHLYVLLQILAAYFGFGQFLLCIGLLWMFYVNTSVGGRKPGEKSAYSIFNKNAEAIDGATQMDYLEREMRRQLY</sequence>
<organism evidence="3 4">
    <name type="scientific">Pyronema omphalodes (strain CBS 100304)</name>
    <name type="common">Pyronema confluens</name>
    <dbReference type="NCBI Taxonomy" id="1076935"/>
    <lineage>
        <taxon>Eukaryota</taxon>
        <taxon>Fungi</taxon>
        <taxon>Dikarya</taxon>
        <taxon>Ascomycota</taxon>
        <taxon>Pezizomycotina</taxon>
        <taxon>Pezizomycetes</taxon>
        <taxon>Pezizales</taxon>
        <taxon>Pyronemataceae</taxon>
        <taxon>Pyronema</taxon>
    </lineage>
</organism>
<keyword evidence="1" id="KW-1133">Transmembrane helix</keyword>
<dbReference type="InterPro" id="IPR039159">
    <property type="entry name" value="SAYSD1"/>
</dbReference>